<dbReference type="EMBL" id="CP100595">
    <property type="protein sequence ID" value="UTJ05128.1"/>
    <property type="molecule type" value="Genomic_DNA"/>
</dbReference>
<keyword evidence="2" id="KW-1185">Reference proteome</keyword>
<evidence type="ECO:0000313" key="1">
    <source>
        <dbReference type="EMBL" id="UTJ05128.1"/>
    </source>
</evidence>
<proteinExistence type="predicted"/>
<protein>
    <submittedName>
        <fullName evidence="1">Uncharacterized protein</fullName>
    </submittedName>
</protein>
<dbReference type="Proteomes" id="UP001060012">
    <property type="component" value="Chromosome"/>
</dbReference>
<dbReference type="RefSeq" id="WP_254575309.1">
    <property type="nucleotide sequence ID" value="NZ_CP100595.1"/>
</dbReference>
<gene>
    <name evidence="1" type="ORF">NJU99_07550</name>
</gene>
<evidence type="ECO:0000313" key="2">
    <source>
        <dbReference type="Proteomes" id="UP001060012"/>
    </source>
</evidence>
<accession>A0ABY5E210</accession>
<sequence length="200" mass="23824">MKLEYAGLKPIISEHGITFKDGKEDKFKYLKYAAELLEAFDHDYKRKTNYSHELKEERLRANEILNLILKFHPNIENNMNKEIDSYLEHLDEEENDVQNRSSLSDIEKEAFINNLKIMREYKIQRARNKIFYFHCIETIVELILEHEIKHIEVPFNERFWHVLQTLQGKLSEHKISSDISTTNKNDAFKAILKVAIFPSK</sequence>
<reference evidence="1" key="1">
    <citation type="submission" date="2022-07" db="EMBL/GenBank/DDBJ databases">
        <title>Arcobacter roscoffensis sp. nov., a marine bacterium isolated from coastal seawater collected from Roscoff, France.</title>
        <authorList>
            <person name="Pascual J."/>
            <person name="Lepeaux C."/>
            <person name="Methner A."/>
            <person name="Overmann J."/>
        </authorList>
    </citation>
    <scope>NUCLEOTIDE SEQUENCE</scope>
    <source>
        <strain evidence="1">ARW1-2F2</strain>
    </source>
</reference>
<name>A0ABY5E210_9BACT</name>
<organism evidence="1 2">
    <name type="scientific">Arcobacter roscoffensis</name>
    <dbReference type="NCBI Taxonomy" id="2961520"/>
    <lineage>
        <taxon>Bacteria</taxon>
        <taxon>Pseudomonadati</taxon>
        <taxon>Campylobacterota</taxon>
        <taxon>Epsilonproteobacteria</taxon>
        <taxon>Campylobacterales</taxon>
        <taxon>Arcobacteraceae</taxon>
        <taxon>Arcobacter</taxon>
    </lineage>
</organism>